<gene>
    <name evidence="7" type="ORF">ACFPO9_00470</name>
</gene>
<dbReference type="Gene3D" id="3.40.30.20">
    <property type="match status" value="1"/>
</dbReference>
<name>A0ABW0RTZ4_9BURK</name>
<dbReference type="PANTHER" id="PTHR43004:SF19">
    <property type="entry name" value="BINDING MONOOXYGENASE, PUTATIVE (JCVI)-RELATED"/>
    <property type="match status" value="1"/>
</dbReference>
<dbReference type="EMBL" id="JBHSMZ010000001">
    <property type="protein sequence ID" value="MFC5546985.1"/>
    <property type="molecule type" value="Genomic_DNA"/>
</dbReference>
<comment type="cofactor">
    <cofactor evidence="1">
        <name>FAD</name>
        <dbReference type="ChEBI" id="CHEBI:57692"/>
    </cofactor>
</comment>
<evidence type="ECO:0000256" key="4">
    <source>
        <dbReference type="ARBA" id="ARBA00022827"/>
    </source>
</evidence>
<reference evidence="8" key="1">
    <citation type="journal article" date="2019" name="Int. J. Syst. Evol. Microbiol.">
        <title>The Global Catalogue of Microorganisms (GCM) 10K type strain sequencing project: providing services to taxonomists for standard genome sequencing and annotation.</title>
        <authorList>
            <consortium name="The Broad Institute Genomics Platform"/>
            <consortium name="The Broad Institute Genome Sequencing Center for Infectious Disease"/>
            <person name="Wu L."/>
            <person name="Ma J."/>
        </authorList>
    </citation>
    <scope>NUCLEOTIDE SEQUENCE [LARGE SCALE GENOMIC DNA]</scope>
    <source>
        <strain evidence="8">CGMCC 4.5798</strain>
    </source>
</reference>
<proteinExistence type="inferred from homology"/>
<dbReference type="Gene3D" id="3.50.50.60">
    <property type="entry name" value="FAD/NAD(P)-binding domain"/>
    <property type="match status" value="1"/>
</dbReference>
<evidence type="ECO:0000256" key="3">
    <source>
        <dbReference type="ARBA" id="ARBA00022630"/>
    </source>
</evidence>
<feature type="domain" description="FAD-binding" evidence="6">
    <location>
        <begin position="5"/>
        <end position="342"/>
    </location>
</feature>
<evidence type="ECO:0000259" key="6">
    <source>
        <dbReference type="Pfam" id="PF01494"/>
    </source>
</evidence>
<dbReference type="Gene3D" id="3.30.70.2450">
    <property type="match status" value="1"/>
</dbReference>
<comment type="similarity">
    <text evidence="2">Belongs to the PheA/TfdB FAD monooxygenase family.</text>
</comment>
<dbReference type="InterPro" id="IPR036249">
    <property type="entry name" value="Thioredoxin-like_sf"/>
</dbReference>
<keyword evidence="4" id="KW-0274">FAD</keyword>
<protein>
    <submittedName>
        <fullName evidence="7">FAD-dependent monooxygenase</fullName>
    </submittedName>
</protein>
<comment type="caution">
    <text evidence="7">The sequence shown here is derived from an EMBL/GenBank/DDBJ whole genome shotgun (WGS) entry which is preliminary data.</text>
</comment>
<organism evidence="7 8">
    <name type="scientific">Massilia aerilata</name>
    <dbReference type="NCBI Taxonomy" id="453817"/>
    <lineage>
        <taxon>Bacteria</taxon>
        <taxon>Pseudomonadati</taxon>
        <taxon>Pseudomonadota</taxon>
        <taxon>Betaproteobacteria</taxon>
        <taxon>Burkholderiales</taxon>
        <taxon>Oxalobacteraceae</taxon>
        <taxon>Telluria group</taxon>
        <taxon>Massilia</taxon>
    </lineage>
</organism>
<keyword evidence="8" id="KW-1185">Reference proteome</keyword>
<dbReference type="Proteomes" id="UP001596086">
    <property type="component" value="Unassembled WGS sequence"/>
</dbReference>
<dbReference type="PRINTS" id="PR00420">
    <property type="entry name" value="RNGMNOXGNASE"/>
</dbReference>
<dbReference type="InterPro" id="IPR038220">
    <property type="entry name" value="PHOX_C_sf"/>
</dbReference>
<accession>A0ABW0RTZ4</accession>
<evidence type="ECO:0000256" key="2">
    <source>
        <dbReference type="ARBA" id="ARBA00007801"/>
    </source>
</evidence>
<dbReference type="SUPFAM" id="SSF52833">
    <property type="entry name" value="Thioredoxin-like"/>
    <property type="match status" value="1"/>
</dbReference>
<dbReference type="GO" id="GO:0004497">
    <property type="term" value="F:monooxygenase activity"/>
    <property type="evidence" value="ECO:0007669"/>
    <property type="project" value="UniProtKB-KW"/>
</dbReference>
<dbReference type="PANTHER" id="PTHR43004">
    <property type="entry name" value="TRK SYSTEM POTASSIUM UPTAKE PROTEIN"/>
    <property type="match status" value="1"/>
</dbReference>
<dbReference type="InterPro" id="IPR002938">
    <property type="entry name" value="FAD-bd"/>
</dbReference>
<keyword evidence="3" id="KW-0285">Flavoprotein</keyword>
<keyword evidence="7" id="KW-0503">Monooxygenase</keyword>
<sequence length="507" mass="55478">MNRQDVFIAGAGPTGLVLALWLARQGVGVRIVDKTAGPGTTSRAVVVHARTLELYRQLGLAEEVVAAGMPNPGINLWVHGKRRAHISFGDAGAGFTPYPFLLVYPQDRHERLLIAHLEDMGVQVERETELLGFEQHDDHVQVRLRGPQGEESCEARYLAGCDGARSPVRHGLNAGFEGGTYDQLFYVADVIAAGPPADGQVHLSLDDADFLALFSYAADGQARLIGSIREDRVSPDRELGFEDVGERALHGLGVEVKKVNWFSTYKVHHRLTEHFRHGRVFLLGDAAHIHSPAGGQGMNTGIGDAINLAWKLKAVLRGEADQRLLDSFDSERLAFAHKLVETTDRVFSFVSAEGNFANFVRTRIAPLFVSAAYSVGAVKEFMFRLVSQCMLNYHGSALSHGSVGKVKGGDRLPWAAGAAIDNFGPTGTVDWQVQVYGDASDALSAWCHHTGLPLRVFDWERAHEHAGLTRNAVYLVRPDGYVGFADAGGKVEALRDYFKEIGYRRFA</sequence>
<dbReference type="RefSeq" id="WP_379765419.1">
    <property type="nucleotide sequence ID" value="NZ_JBHSMZ010000001.1"/>
</dbReference>
<dbReference type="Pfam" id="PF01494">
    <property type="entry name" value="FAD_binding_3"/>
    <property type="match status" value="1"/>
</dbReference>
<evidence type="ECO:0000256" key="5">
    <source>
        <dbReference type="ARBA" id="ARBA00023002"/>
    </source>
</evidence>
<keyword evidence="5" id="KW-0560">Oxidoreductase</keyword>
<evidence type="ECO:0000313" key="8">
    <source>
        <dbReference type="Proteomes" id="UP001596086"/>
    </source>
</evidence>
<evidence type="ECO:0000313" key="7">
    <source>
        <dbReference type="EMBL" id="MFC5546985.1"/>
    </source>
</evidence>
<dbReference type="SUPFAM" id="SSF51905">
    <property type="entry name" value="FAD/NAD(P)-binding domain"/>
    <property type="match status" value="1"/>
</dbReference>
<dbReference type="InterPro" id="IPR036188">
    <property type="entry name" value="FAD/NAD-bd_sf"/>
</dbReference>
<evidence type="ECO:0000256" key="1">
    <source>
        <dbReference type="ARBA" id="ARBA00001974"/>
    </source>
</evidence>
<dbReference type="InterPro" id="IPR050641">
    <property type="entry name" value="RIFMO-like"/>
</dbReference>